<dbReference type="EMBL" id="MSPP01000003">
    <property type="protein sequence ID" value="OUD08899.1"/>
    <property type="molecule type" value="Genomic_DNA"/>
</dbReference>
<keyword evidence="6" id="KW-1003">Cell membrane</keyword>
<proteinExistence type="inferred from homology"/>
<organism evidence="7 8">
    <name type="scientific">Marivivens niveibacter</name>
    <dbReference type="NCBI Taxonomy" id="1930667"/>
    <lineage>
        <taxon>Bacteria</taxon>
        <taxon>Pseudomonadati</taxon>
        <taxon>Pseudomonadota</taxon>
        <taxon>Alphaproteobacteria</taxon>
        <taxon>Rhodobacterales</taxon>
        <taxon>Paracoccaceae</taxon>
        <taxon>Marivivens group</taxon>
        <taxon>Marivivens</taxon>
    </lineage>
</organism>
<keyword evidence="3 6" id="KW-0812">Transmembrane</keyword>
<gene>
    <name evidence="7" type="ORF">BVC71_09255</name>
</gene>
<feature type="transmembrane region" description="Helical" evidence="6">
    <location>
        <begin position="198"/>
        <end position="217"/>
    </location>
</feature>
<dbReference type="AlphaFoldDB" id="A0A251WWQ4"/>
<comment type="caution">
    <text evidence="6">Lacks conserved residue(s) required for the propagation of feature annotation.</text>
</comment>
<accession>A0A251WWQ4</accession>
<comment type="similarity">
    <text evidence="2 6">Belongs to the SURF1 family.</text>
</comment>
<comment type="subcellular location">
    <subcellularLocation>
        <location evidence="6">Cell membrane</location>
        <topology evidence="6">Multi-pass membrane protein</topology>
    </subcellularLocation>
    <subcellularLocation>
        <location evidence="1">Membrane</location>
    </subcellularLocation>
</comment>
<dbReference type="InterPro" id="IPR002994">
    <property type="entry name" value="Surf1/Shy1"/>
</dbReference>
<keyword evidence="8" id="KW-1185">Reference proteome</keyword>
<comment type="caution">
    <text evidence="7">The sequence shown here is derived from an EMBL/GenBank/DDBJ whole genome shotgun (WGS) entry which is preliminary data.</text>
</comment>
<keyword evidence="5 6" id="KW-0472">Membrane</keyword>
<dbReference type="PANTHER" id="PTHR23427:SF2">
    <property type="entry name" value="SURFEIT LOCUS PROTEIN 1"/>
    <property type="match status" value="1"/>
</dbReference>
<dbReference type="CDD" id="cd06662">
    <property type="entry name" value="SURF1"/>
    <property type="match status" value="1"/>
</dbReference>
<evidence type="ECO:0000256" key="3">
    <source>
        <dbReference type="ARBA" id="ARBA00022692"/>
    </source>
</evidence>
<evidence type="ECO:0000313" key="8">
    <source>
        <dbReference type="Proteomes" id="UP000194664"/>
    </source>
</evidence>
<protein>
    <recommendedName>
        <fullName evidence="6">SURF1-like protein</fullName>
    </recommendedName>
</protein>
<sequence length="226" mass="25474">MRRYLFVILLGIPGLAVLLGLGVWQMQRLDWKQDILAEMESRIAARPVELPMNPSEDMDEYLAVRLTGTPTGDELHVLSSGTAAGTGYRVISAWHTDMGRRIMVDMGIMPLDRKRLNPDIVTQNITGNLLWPNDAADKSPAPDLENNLWFARDAAAMAEVLQAEPFMVVLRDSDNPDRRITMVPVDTSNIKNDHREYAITWFLLALVWAAMTGYFVYRSNKAGQKD</sequence>
<dbReference type="Proteomes" id="UP000194664">
    <property type="component" value="Unassembled WGS sequence"/>
</dbReference>
<evidence type="ECO:0000256" key="1">
    <source>
        <dbReference type="ARBA" id="ARBA00004370"/>
    </source>
</evidence>
<evidence type="ECO:0000256" key="6">
    <source>
        <dbReference type="RuleBase" id="RU363076"/>
    </source>
</evidence>
<dbReference type="PANTHER" id="PTHR23427">
    <property type="entry name" value="SURFEIT LOCUS PROTEIN"/>
    <property type="match status" value="1"/>
</dbReference>
<dbReference type="PROSITE" id="PS50895">
    <property type="entry name" value="SURF1"/>
    <property type="match status" value="1"/>
</dbReference>
<evidence type="ECO:0000256" key="4">
    <source>
        <dbReference type="ARBA" id="ARBA00022989"/>
    </source>
</evidence>
<keyword evidence="4 6" id="KW-1133">Transmembrane helix</keyword>
<dbReference type="OrthoDB" id="6079986at2"/>
<reference evidence="7 8" key="1">
    <citation type="submission" date="2016-12" db="EMBL/GenBank/DDBJ databases">
        <title>The draft genome sequence of HSLHS2.</title>
        <authorList>
            <person name="Hu D."/>
            <person name="Wang L."/>
            <person name="Shao Z."/>
        </authorList>
    </citation>
    <scope>NUCLEOTIDE SEQUENCE [LARGE SCALE GENOMIC DNA]</scope>
    <source>
        <strain evidence="7">MCCC 1A06712</strain>
    </source>
</reference>
<dbReference type="RefSeq" id="WP_086451387.1">
    <property type="nucleotide sequence ID" value="NZ_MSPP01000003.1"/>
</dbReference>
<evidence type="ECO:0000313" key="7">
    <source>
        <dbReference type="EMBL" id="OUD08899.1"/>
    </source>
</evidence>
<name>A0A251WWQ4_9RHOB</name>
<dbReference type="Pfam" id="PF02104">
    <property type="entry name" value="SURF1"/>
    <property type="match status" value="1"/>
</dbReference>
<evidence type="ECO:0000256" key="2">
    <source>
        <dbReference type="ARBA" id="ARBA00007165"/>
    </source>
</evidence>
<evidence type="ECO:0000256" key="5">
    <source>
        <dbReference type="ARBA" id="ARBA00023136"/>
    </source>
</evidence>
<dbReference type="InterPro" id="IPR045214">
    <property type="entry name" value="Surf1/Surf4"/>
</dbReference>
<dbReference type="GO" id="GO:0005886">
    <property type="term" value="C:plasma membrane"/>
    <property type="evidence" value="ECO:0007669"/>
    <property type="project" value="UniProtKB-SubCell"/>
</dbReference>